<proteinExistence type="predicted"/>
<evidence type="ECO:0000313" key="3">
    <source>
        <dbReference type="Proteomes" id="UP000320338"/>
    </source>
</evidence>
<protein>
    <recommendedName>
        <fullName evidence="4">DUF3592 domain-containing protein</fullName>
    </recommendedName>
</protein>
<dbReference type="EMBL" id="BJNG01000042">
    <property type="protein sequence ID" value="GEC22279.1"/>
    <property type="molecule type" value="Genomic_DNA"/>
</dbReference>
<keyword evidence="3" id="KW-1185">Reference proteome</keyword>
<keyword evidence="1" id="KW-0812">Transmembrane</keyword>
<sequence length="158" mass="16577">MAEPSALDEVAATVAPTVRFVRRRLPELVTALAVLVTVLAGLALIGSAVDDAAIDANPATAQAEVLDGSTFFRTLVRFTVANGQTVVPEQGVFHPRGLSPGEQVAVEYDVTEPELVRVAGRRTVDGIGSTVLGVVATWVVLGPLALWLRRRRAAADPG</sequence>
<gene>
    <name evidence="2" type="ORF">PHY01_45620</name>
</gene>
<feature type="transmembrane region" description="Helical" evidence="1">
    <location>
        <begin position="127"/>
        <end position="148"/>
    </location>
</feature>
<keyword evidence="1" id="KW-1133">Transmembrane helix</keyword>
<reference evidence="2 3" key="1">
    <citation type="submission" date="2019-06" db="EMBL/GenBank/DDBJ databases">
        <title>Whole genome shotgun sequence of Pseudonocardia hydrocarbonoxydans NBRC 14498.</title>
        <authorList>
            <person name="Hosoyama A."/>
            <person name="Uohara A."/>
            <person name="Ohji S."/>
            <person name="Ichikawa N."/>
        </authorList>
    </citation>
    <scope>NUCLEOTIDE SEQUENCE [LARGE SCALE GENOMIC DNA]</scope>
    <source>
        <strain evidence="2 3">NBRC 14498</strain>
    </source>
</reference>
<dbReference type="Proteomes" id="UP000320338">
    <property type="component" value="Unassembled WGS sequence"/>
</dbReference>
<feature type="transmembrane region" description="Helical" evidence="1">
    <location>
        <begin position="28"/>
        <end position="49"/>
    </location>
</feature>
<name>A0A4Y3WX05_9PSEU</name>
<evidence type="ECO:0008006" key="4">
    <source>
        <dbReference type="Google" id="ProtNLM"/>
    </source>
</evidence>
<comment type="caution">
    <text evidence="2">The sequence shown here is derived from an EMBL/GenBank/DDBJ whole genome shotgun (WGS) entry which is preliminary data.</text>
</comment>
<keyword evidence="1" id="KW-0472">Membrane</keyword>
<evidence type="ECO:0000313" key="2">
    <source>
        <dbReference type="EMBL" id="GEC22279.1"/>
    </source>
</evidence>
<accession>A0A4Y3WX05</accession>
<organism evidence="2 3">
    <name type="scientific">Pseudonocardia hydrocarbonoxydans</name>
    <dbReference type="NCBI Taxonomy" id="76726"/>
    <lineage>
        <taxon>Bacteria</taxon>
        <taxon>Bacillati</taxon>
        <taxon>Actinomycetota</taxon>
        <taxon>Actinomycetes</taxon>
        <taxon>Pseudonocardiales</taxon>
        <taxon>Pseudonocardiaceae</taxon>
        <taxon>Pseudonocardia</taxon>
    </lineage>
</organism>
<dbReference type="RefSeq" id="WP_141281632.1">
    <property type="nucleotide sequence ID" value="NZ_BAAARZ010000033.1"/>
</dbReference>
<dbReference type="OrthoDB" id="4426042at2"/>
<evidence type="ECO:0000256" key="1">
    <source>
        <dbReference type="SAM" id="Phobius"/>
    </source>
</evidence>
<dbReference type="AlphaFoldDB" id="A0A4Y3WX05"/>